<protein>
    <submittedName>
        <fullName evidence="1">Uncharacterized protein</fullName>
    </submittedName>
</protein>
<reference evidence="2" key="1">
    <citation type="submission" date="2017-01" db="EMBL/GenBank/DDBJ databases">
        <authorList>
            <person name="Varghese N."/>
            <person name="Submissions S."/>
        </authorList>
    </citation>
    <scope>NUCLEOTIDE SEQUENCE [LARGE SCALE GENOMIC DNA]</scope>
    <source>
        <strain evidence="2">DSM 19945</strain>
    </source>
</reference>
<evidence type="ECO:0000313" key="1">
    <source>
        <dbReference type="EMBL" id="SIS46416.1"/>
    </source>
</evidence>
<dbReference type="AlphaFoldDB" id="A0A1N7JAW9"/>
<keyword evidence="2" id="KW-1185">Reference proteome</keyword>
<proteinExistence type="predicted"/>
<evidence type="ECO:0000313" key="2">
    <source>
        <dbReference type="Proteomes" id="UP000186221"/>
    </source>
</evidence>
<sequence length="59" mass="6692">MNPLWLMRMAKWAHHPPSLRQVKIGAAVLAAVLAIWGLEAAGLWPDWATLERQPRVPRL</sequence>
<gene>
    <name evidence="1" type="ORF">SAMN05421580_101541</name>
</gene>
<dbReference type="Proteomes" id="UP000186221">
    <property type="component" value="Unassembled WGS sequence"/>
</dbReference>
<organism evidence="1 2">
    <name type="scientific">Rhodobacter aestuarii</name>
    <dbReference type="NCBI Taxonomy" id="453582"/>
    <lineage>
        <taxon>Bacteria</taxon>
        <taxon>Pseudomonadati</taxon>
        <taxon>Pseudomonadota</taxon>
        <taxon>Alphaproteobacteria</taxon>
        <taxon>Rhodobacterales</taxon>
        <taxon>Rhodobacter group</taxon>
        <taxon>Rhodobacter</taxon>
    </lineage>
</organism>
<dbReference type="RefSeq" id="WP_076483459.1">
    <property type="nucleotide sequence ID" value="NZ_FTOG01000001.1"/>
</dbReference>
<name>A0A1N7JAW9_9RHOB</name>
<dbReference type="STRING" id="453582.SAMN05421580_101541"/>
<accession>A0A1N7JAW9</accession>
<dbReference type="EMBL" id="FTOG01000001">
    <property type="protein sequence ID" value="SIS46416.1"/>
    <property type="molecule type" value="Genomic_DNA"/>
</dbReference>